<dbReference type="Proteomes" id="UP001218188">
    <property type="component" value="Unassembled WGS sequence"/>
</dbReference>
<evidence type="ECO:0000259" key="1">
    <source>
        <dbReference type="Pfam" id="PF24764"/>
    </source>
</evidence>
<protein>
    <recommendedName>
        <fullName evidence="1">Integrase core domain-containing protein</fullName>
    </recommendedName>
</protein>
<dbReference type="EMBL" id="JARJCM010000107">
    <property type="protein sequence ID" value="KAJ7028880.1"/>
    <property type="molecule type" value="Genomic_DNA"/>
</dbReference>
<evidence type="ECO:0000313" key="2">
    <source>
        <dbReference type="EMBL" id="KAJ7028880.1"/>
    </source>
</evidence>
<dbReference type="Pfam" id="PF24764">
    <property type="entry name" value="rva_4"/>
    <property type="match status" value="1"/>
</dbReference>
<sequence>MSPNCTSFRSVNNTRIERLWYDVTHAFGHKWKLFFIDLEVNHGLNPSIPVHIWLLHHLFLRYIDEDAQEWSEAWNAHDLHIRGERTRSPRDIFLFSMIQDGPRGLERILEPAEESLEDPTTYGIDWDVMDDPALMCHHLMQNPDEWRDHNPFAPGVEDLSNVPCEPPNCPFSPVQVAHLDQQLSAAVDTSSRSMQVHKLVWQEAFRICNVFYE</sequence>
<gene>
    <name evidence="2" type="ORF">C8F04DRAFT_963458</name>
</gene>
<accession>A0AAD6WY15</accession>
<name>A0AAD6WY15_9AGAR</name>
<keyword evidence="3" id="KW-1185">Reference proteome</keyword>
<evidence type="ECO:0000313" key="3">
    <source>
        <dbReference type="Proteomes" id="UP001218188"/>
    </source>
</evidence>
<dbReference type="InterPro" id="IPR058913">
    <property type="entry name" value="Integrase_dom_put"/>
</dbReference>
<dbReference type="AlphaFoldDB" id="A0AAD6WY15"/>
<comment type="caution">
    <text evidence="2">The sequence shown here is derived from an EMBL/GenBank/DDBJ whole genome shotgun (WGS) entry which is preliminary data.</text>
</comment>
<proteinExistence type="predicted"/>
<reference evidence="2" key="1">
    <citation type="submission" date="2023-03" db="EMBL/GenBank/DDBJ databases">
        <title>Massive genome expansion in bonnet fungi (Mycena s.s.) driven by repeated elements and novel gene families across ecological guilds.</title>
        <authorList>
            <consortium name="Lawrence Berkeley National Laboratory"/>
            <person name="Harder C.B."/>
            <person name="Miyauchi S."/>
            <person name="Viragh M."/>
            <person name="Kuo A."/>
            <person name="Thoen E."/>
            <person name="Andreopoulos B."/>
            <person name="Lu D."/>
            <person name="Skrede I."/>
            <person name="Drula E."/>
            <person name="Henrissat B."/>
            <person name="Morin E."/>
            <person name="Kohler A."/>
            <person name="Barry K."/>
            <person name="LaButti K."/>
            <person name="Morin E."/>
            <person name="Salamov A."/>
            <person name="Lipzen A."/>
            <person name="Mereny Z."/>
            <person name="Hegedus B."/>
            <person name="Baldrian P."/>
            <person name="Stursova M."/>
            <person name="Weitz H."/>
            <person name="Taylor A."/>
            <person name="Grigoriev I.V."/>
            <person name="Nagy L.G."/>
            <person name="Martin F."/>
            <person name="Kauserud H."/>
        </authorList>
    </citation>
    <scope>NUCLEOTIDE SEQUENCE</scope>
    <source>
        <strain evidence="2">CBHHK200</strain>
    </source>
</reference>
<feature type="domain" description="Integrase core" evidence="1">
    <location>
        <begin position="9"/>
        <end position="99"/>
    </location>
</feature>
<organism evidence="2 3">
    <name type="scientific">Mycena alexandri</name>
    <dbReference type="NCBI Taxonomy" id="1745969"/>
    <lineage>
        <taxon>Eukaryota</taxon>
        <taxon>Fungi</taxon>
        <taxon>Dikarya</taxon>
        <taxon>Basidiomycota</taxon>
        <taxon>Agaricomycotina</taxon>
        <taxon>Agaricomycetes</taxon>
        <taxon>Agaricomycetidae</taxon>
        <taxon>Agaricales</taxon>
        <taxon>Marasmiineae</taxon>
        <taxon>Mycenaceae</taxon>
        <taxon>Mycena</taxon>
    </lineage>
</organism>